<accession>G7DWE9</accession>
<keyword evidence="2" id="KW-1185">Reference proteome</keyword>
<dbReference type="RefSeq" id="XP_014565862.1">
    <property type="nucleotide sequence ID" value="XM_014710376.1"/>
</dbReference>
<name>G7DWE9_MIXOS</name>
<reference evidence="1 2" key="2">
    <citation type="journal article" date="2012" name="Open Biol.">
        <title>Characteristics of nucleosomes and linker DNA regions on the genome of the basidiomycete Mixia osmundae revealed by mono- and dinucleosome mapping.</title>
        <authorList>
            <person name="Nishida H."/>
            <person name="Kondo S."/>
            <person name="Matsumoto T."/>
            <person name="Suzuki Y."/>
            <person name="Yoshikawa H."/>
            <person name="Taylor T.D."/>
            <person name="Sugiyama J."/>
        </authorList>
    </citation>
    <scope>NUCLEOTIDE SEQUENCE [LARGE SCALE GENOMIC DNA]</scope>
    <source>
        <strain evidence="2">CBS 9802 / IAM 14324 / JCM 22182 / KY 12970</strain>
    </source>
</reference>
<evidence type="ECO:0000313" key="2">
    <source>
        <dbReference type="Proteomes" id="UP000009131"/>
    </source>
</evidence>
<dbReference type="Proteomes" id="UP000009131">
    <property type="component" value="Unassembled WGS sequence"/>
</dbReference>
<organism evidence="1 2">
    <name type="scientific">Mixia osmundae (strain CBS 9802 / IAM 14324 / JCM 22182 / KY 12970)</name>
    <dbReference type="NCBI Taxonomy" id="764103"/>
    <lineage>
        <taxon>Eukaryota</taxon>
        <taxon>Fungi</taxon>
        <taxon>Dikarya</taxon>
        <taxon>Basidiomycota</taxon>
        <taxon>Pucciniomycotina</taxon>
        <taxon>Mixiomycetes</taxon>
        <taxon>Mixiales</taxon>
        <taxon>Mixiaceae</taxon>
        <taxon>Mixia</taxon>
    </lineage>
</organism>
<reference evidence="1 2" key="1">
    <citation type="journal article" date="2011" name="J. Gen. Appl. Microbiol.">
        <title>Draft genome sequencing of the enigmatic basidiomycete Mixia osmundae.</title>
        <authorList>
            <person name="Nishida H."/>
            <person name="Nagatsuka Y."/>
            <person name="Sugiyama J."/>
        </authorList>
    </citation>
    <scope>NUCLEOTIDE SEQUENCE [LARGE SCALE GENOMIC DNA]</scope>
    <source>
        <strain evidence="2">CBS 9802 / IAM 14324 / JCM 22182 / KY 12970</strain>
    </source>
</reference>
<proteinExistence type="predicted"/>
<sequence length="119" mass="13319">MLHSGRLFVWPRSKHIGMGRARHVDRLGAQIRQHLPCCTRVQWLSHGIIRASVKVLLAQQAAWSAASTGLPYRIGLALLYLPKLIVFCECMTQSPWVHVRTSFVPLGLETDVKMTDGSS</sequence>
<gene>
    <name evidence="1" type="primary">Mo01564</name>
    <name evidence="1" type="ORF">E5Q_01564</name>
</gene>
<dbReference type="AlphaFoldDB" id="G7DWE9"/>
<comment type="caution">
    <text evidence="1">The sequence shown here is derived from an EMBL/GenBank/DDBJ whole genome shotgun (WGS) entry which is preliminary data.</text>
</comment>
<dbReference type="InParanoid" id="G7DWE9"/>
<dbReference type="HOGENOM" id="CLU_2062056_0_0_1"/>
<dbReference type="EMBL" id="BABT02000050">
    <property type="protein sequence ID" value="GAA94909.1"/>
    <property type="molecule type" value="Genomic_DNA"/>
</dbReference>
<evidence type="ECO:0000313" key="1">
    <source>
        <dbReference type="EMBL" id="GAA94909.1"/>
    </source>
</evidence>
<protein>
    <submittedName>
        <fullName evidence="1">Uncharacterized protein</fullName>
    </submittedName>
</protein>